<evidence type="ECO:0000256" key="1">
    <source>
        <dbReference type="SAM" id="MobiDB-lite"/>
    </source>
</evidence>
<feature type="region of interest" description="Disordered" evidence="1">
    <location>
        <begin position="264"/>
        <end position="328"/>
    </location>
</feature>
<accession>A0A1J8Q748</accession>
<name>A0A1J8Q748_9AGAM</name>
<keyword evidence="3" id="KW-1185">Reference proteome</keyword>
<dbReference type="STRING" id="180088.A0A1J8Q748"/>
<proteinExistence type="predicted"/>
<dbReference type="AlphaFoldDB" id="A0A1J8Q748"/>
<comment type="caution">
    <text evidence="2">The sequence shown here is derived from an EMBL/GenBank/DDBJ whole genome shotgun (WGS) entry which is preliminary data.</text>
</comment>
<evidence type="ECO:0000313" key="3">
    <source>
        <dbReference type="Proteomes" id="UP000183567"/>
    </source>
</evidence>
<gene>
    <name evidence="2" type="ORF">AZE42_03910</name>
</gene>
<feature type="compositionally biased region" description="Acidic residues" evidence="1">
    <location>
        <begin position="281"/>
        <end position="294"/>
    </location>
</feature>
<dbReference type="EMBL" id="LVVM01001996">
    <property type="protein sequence ID" value="OJA17478.1"/>
    <property type="molecule type" value="Genomic_DNA"/>
</dbReference>
<reference evidence="2 3" key="1">
    <citation type="submission" date="2016-03" db="EMBL/GenBank/DDBJ databases">
        <title>Comparative genomics of the ectomycorrhizal sister species Rhizopogon vinicolor and Rhizopogon vesiculosus (Basidiomycota: Boletales) reveals a divergence of the mating type B locus.</title>
        <authorList>
            <person name="Mujic A.B."/>
            <person name="Kuo A."/>
            <person name="Tritt A."/>
            <person name="Lipzen A."/>
            <person name="Chen C."/>
            <person name="Johnson J."/>
            <person name="Sharma A."/>
            <person name="Barry K."/>
            <person name="Grigoriev I.V."/>
            <person name="Spatafora J.W."/>
        </authorList>
    </citation>
    <scope>NUCLEOTIDE SEQUENCE [LARGE SCALE GENOMIC DNA]</scope>
    <source>
        <strain evidence="2 3">AM-OR11-056</strain>
    </source>
</reference>
<protein>
    <submittedName>
        <fullName evidence="2">Uncharacterized protein</fullName>
    </submittedName>
</protein>
<sequence length="483" mass="52155">MPPTIEKLQETWTSSSITTLFRLCSAANITSSLLLQSPIVGFSWSLTLRAPPQPSCSLGYQGLLKNGNETSKCSKCSKCIKCRKIKTDKNGPLMCQLFFDSSNCYSLWRGEPVKVTLSFPSHPDRAIDSSLSVTSTTSVLGCNLHLLVTYSAVSIGDALLSLEVAFTDSPTNLLHVLAHACPVQQAPSSAKEPNVPRARAGLSALEQSLKTGTSFDIVFQAYTRRISPGKVTRPIPIYANTTVLQAITLLPDFAAEEDLNFSPLFELPEGDTPPLTSPESYEYESDSDLDDDEGNNLATTEPAEELTSGGEASACHEQQSHTPAHDAQPHEGLRVCSCMSCNDSHDDPKDTTDSGSLLSFSTFEVGLQEHNRMSVLEEAKTVLNENMTSSSRVVLVKGVAWKTPSKLGCQRSIEALSKFTARHDAVREMEIALLVTHKNQPDVLRGLPAKIEAMAMGNLPHAGPVLTALIIPANPQMPSPDGN</sequence>
<dbReference type="OrthoDB" id="2682673at2759"/>
<evidence type="ECO:0000313" key="2">
    <source>
        <dbReference type="EMBL" id="OJA17478.1"/>
    </source>
</evidence>
<organism evidence="2 3">
    <name type="scientific">Rhizopogon vesiculosus</name>
    <dbReference type="NCBI Taxonomy" id="180088"/>
    <lineage>
        <taxon>Eukaryota</taxon>
        <taxon>Fungi</taxon>
        <taxon>Dikarya</taxon>
        <taxon>Basidiomycota</taxon>
        <taxon>Agaricomycotina</taxon>
        <taxon>Agaricomycetes</taxon>
        <taxon>Agaricomycetidae</taxon>
        <taxon>Boletales</taxon>
        <taxon>Suillineae</taxon>
        <taxon>Rhizopogonaceae</taxon>
        <taxon>Rhizopogon</taxon>
    </lineage>
</organism>
<dbReference type="Proteomes" id="UP000183567">
    <property type="component" value="Unassembled WGS sequence"/>
</dbReference>